<dbReference type="GO" id="GO:0016998">
    <property type="term" value="P:cell wall macromolecule catabolic process"/>
    <property type="evidence" value="ECO:0007669"/>
    <property type="project" value="InterPro"/>
</dbReference>
<dbReference type="InterPro" id="IPR000726">
    <property type="entry name" value="Glyco_hydro_19_cat"/>
</dbReference>
<reference evidence="5" key="1">
    <citation type="submission" date="2019-02" db="EMBL/GenBank/DDBJ databases">
        <authorList>
            <person name="Sharma S."/>
            <person name="Kaur R."/>
            <person name="Singh R.P."/>
        </authorList>
    </citation>
    <scope>NUCLEOTIDE SEQUENCE</scope>
    <source>
        <strain evidence="5">YS-16</strain>
    </source>
</reference>
<dbReference type="AlphaFoldDB" id="A0A5C0PX20"/>
<evidence type="ECO:0000256" key="2">
    <source>
        <dbReference type="ARBA" id="ARBA00022821"/>
    </source>
</evidence>
<accession>A0A5C0PX20</accession>
<dbReference type="Gene3D" id="1.10.530.10">
    <property type="match status" value="1"/>
</dbReference>
<dbReference type="SUPFAM" id="SSF51055">
    <property type="entry name" value="Carbohydrate binding domain"/>
    <property type="match status" value="2"/>
</dbReference>
<dbReference type="InterPro" id="IPR003610">
    <property type="entry name" value="CBM5/12"/>
</dbReference>
<dbReference type="GO" id="GO:0030246">
    <property type="term" value="F:carbohydrate binding"/>
    <property type="evidence" value="ECO:0007669"/>
    <property type="project" value="InterPro"/>
</dbReference>
<dbReference type="PROSITE" id="PS00774">
    <property type="entry name" value="CHITINASE_19_2"/>
    <property type="match status" value="1"/>
</dbReference>
<dbReference type="Gene3D" id="3.30.20.10">
    <property type="entry name" value="Endochitinase, domain 2"/>
    <property type="match status" value="1"/>
</dbReference>
<feature type="domain" description="Glycoside hydrolase family 19 catalytic" evidence="4">
    <location>
        <begin position="281"/>
        <end position="291"/>
    </location>
</feature>
<dbReference type="InterPro" id="IPR023346">
    <property type="entry name" value="Lysozyme-like_dom_sf"/>
</dbReference>
<dbReference type="PANTHER" id="PTHR22595">
    <property type="entry name" value="CHITINASE-RELATED"/>
    <property type="match status" value="1"/>
</dbReference>
<name>A0A5C0PX20_9BACT</name>
<dbReference type="EMBL" id="MK507977">
    <property type="protein sequence ID" value="QEJ80984.1"/>
    <property type="molecule type" value="Genomic_DNA"/>
</dbReference>
<dbReference type="GO" id="GO:0006032">
    <property type="term" value="P:chitin catabolic process"/>
    <property type="evidence" value="ECO:0007669"/>
    <property type="project" value="InterPro"/>
</dbReference>
<keyword evidence="3" id="KW-1015">Disulfide bond</keyword>
<evidence type="ECO:0000259" key="4">
    <source>
        <dbReference type="PROSITE" id="PS00774"/>
    </source>
</evidence>
<dbReference type="InterPro" id="IPR036573">
    <property type="entry name" value="CBM_sf_5/12"/>
</dbReference>
<keyword evidence="1" id="KW-0378">Hydrolase</keyword>
<evidence type="ECO:0000313" key="5">
    <source>
        <dbReference type="EMBL" id="QEJ80984.1"/>
    </source>
</evidence>
<evidence type="ECO:0000256" key="1">
    <source>
        <dbReference type="ARBA" id="ARBA00022801"/>
    </source>
</evidence>
<dbReference type="Pfam" id="PF00182">
    <property type="entry name" value="Glyco_hydro_19"/>
    <property type="match status" value="1"/>
</dbReference>
<dbReference type="GO" id="GO:0006952">
    <property type="term" value="P:defense response"/>
    <property type="evidence" value="ECO:0007669"/>
    <property type="project" value="UniProtKB-KW"/>
</dbReference>
<dbReference type="Gene3D" id="2.10.10.20">
    <property type="entry name" value="Carbohydrate-binding module superfamily 5/12"/>
    <property type="match status" value="2"/>
</dbReference>
<dbReference type="PANTHER" id="PTHR22595:SF79">
    <property type="entry name" value="CHITINASE 12"/>
    <property type="match status" value="1"/>
</dbReference>
<dbReference type="SUPFAM" id="SSF53955">
    <property type="entry name" value="Lysozyme-like"/>
    <property type="match status" value="1"/>
</dbReference>
<organism evidence="5">
    <name type="scientific">Chitinophaga pinensis</name>
    <dbReference type="NCBI Taxonomy" id="79329"/>
    <lineage>
        <taxon>Bacteria</taxon>
        <taxon>Pseudomonadati</taxon>
        <taxon>Bacteroidota</taxon>
        <taxon>Chitinophagia</taxon>
        <taxon>Chitinophagales</taxon>
        <taxon>Chitinophagaceae</taxon>
        <taxon>Chitinophaga</taxon>
    </lineage>
</organism>
<sequence length="710" mass="76191">MSINAAGFRPLPDTACSIIGGFFIIFAPTQNNHRTAGYTTHYAMKTARFIVLLLLCCMSTAFSQSITDVISSAEWDVLFPHRFNPDDRTGSGTLPTTAAKDFYSYANFREAVRLMSNIRIISERRCATNAYKLTRVDKTTGASVVIRLDGDFNTSPNAIIREEIDYATFAGEGDLAVRKRELMAFLANISQETTGGWPTAPGGQYAWGLYFREEVGYEGTSNIGYREASTQYPPAAGKSYHGRGPIQLSWNYNYGQASEFIFGDKNVLLANPEKVIQDGVIAFQTGIWFWMAQQYPKQSCHDVMIPGKWQPTAAQTAAGLKPGFGATVNIINGGLECNKGTENTKVLSRIAHYQRYTGIKQVSMELDGGNNAVNCGCANMAPFAIDNTECAQITALTFTSPANGILSVTSLSPVTLAVAKSDPKNEITQVFIKIGGLRLAGTSVQWTPTAYGQQTATAVGLRNGKDSIVTTINFTVWNSQTFAGCASLPAWESGKTYEAAGNIVRYNSVIYRNLWWAGSGDVPGTNSTWAVVGACNGNGGDGGGTGQPCGGVQGWTPGGIYTQGVKVAYGNKIYQAKWWTQGDQPDTNTGDAKPWTFVSNCPVAAAGAVTTAAVISETPSSESTLKVYPNPVNGNTLTVTVNGKGRERLLVSLLSAETGQPVLQQIVMPNGSAAQQVLLDISRVPSGTLILKVDSGRYGVMGTKKIIRIK</sequence>
<dbReference type="CDD" id="cd12215">
    <property type="entry name" value="ChiC_BD"/>
    <property type="match status" value="1"/>
</dbReference>
<dbReference type="GO" id="GO:0005576">
    <property type="term" value="C:extracellular region"/>
    <property type="evidence" value="ECO:0007669"/>
    <property type="project" value="InterPro"/>
</dbReference>
<proteinExistence type="predicted"/>
<dbReference type="GO" id="GO:0005975">
    <property type="term" value="P:carbohydrate metabolic process"/>
    <property type="evidence" value="ECO:0007669"/>
    <property type="project" value="InterPro"/>
</dbReference>
<dbReference type="SMART" id="SM00495">
    <property type="entry name" value="ChtBD3"/>
    <property type="match status" value="2"/>
</dbReference>
<evidence type="ECO:0000256" key="3">
    <source>
        <dbReference type="ARBA" id="ARBA00023157"/>
    </source>
</evidence>
<protein>
    <submittedName>
        <fullName evidence="5">Chitinase</fullName>
    </submittedName>
</protein>
<dbReference type="CDD" id="cd00325">
    <property type="entry name" value="chitinase_GH19"/>
    <property type="match status" value="1"/>
</dbReference>
<dbReference type="GO" id="GO:0004568">
    <property type="term" value="F:chitinase activity"/>
    <property type="evidence" value="ECO:0007669"/>
    <property type="project" value="InterPro"/>
</dbReference>
<keyword evidence="2" id="KW-0611">Plant defense</keyword>